<dbReference type="GeneID" id="41338398"/>
<keyword evidence="1" id="KW-0472">Membrane</keyword>
<evidence type="ECO:0000256" key="1">
    <source>
        <dbReference type="SAM" id="Phobius"/>
    </source>
</evidence>
<feature type="transmembrane region" description="Helical" evidence="1">
    <location>
        <begin position="6"/>
        <end position="25"/>
    </location>
</feature>
<gene>
    <name evidence="2" type="ORF">FNV44_04625</name>
</gene>
<dbReference type="AlphaFoldDB" id="A0A553IJH5"/>
<name>A0A553IJH5_ACHLA</name>
<comment type="caution">
    <text evidence="2">The sequence shown here is derived from an EMBL/GenBank/DDBJ whole genome shotgun (WGS) entry which is preliminary data.</text>
</comment>
<evidence type="ECO:0000313" key="3">
    <source>
        <dbReference type="Proteomes" id="UP000315938"/>
    </source>
</evidence>
<protein>
    <submittedName>
        <fullName evidence="2">DUF1146 domain-containing protein</fullName>
    </submittedName>
</protein>
<dbReference type="EMBL" id="VKID01000001">
    <property type="protein sequence ID" value="TRY00339.1"/>
    <property type="molecule type" value="Genomic_DNA"/>
</dbReference>
<reference evidence="2 3" key="1">
    <citation type="submission" date="2019-07" db="EMBL/GenBank/DDBJ databases">
        <title>Genome sequence of Acholeplasma laidlawii strain with increased resistance to erythromycin.</title>
        <authorList>
            <person name="Medvedeva E.S."/>
            <person name="Baranova N.B."/>
            <person name="Siniagina M.N."/>
            <person name="Mouzykantov A."/>
            <person name="Chernova O.A."/>
            <person name="Chernov V.M."/>
        </authorList>
    </citation>
    <scope>NUCLEOTIDE SEQUENCE [LARGE SCALE GENOMIC DNA]</scope>
    <source>
        <strain evidence="2 3">PG8REry</strain>
    </source>
</reference>
<accession>A0A553IJH5</accession>
<keyword evidence="1" id="KW-1133">Transmembrane helix</keyword>
<dbReference type="RefSeq" id="WP_041633731.1">
    <property type="nucleotide sequence ID" value="NZ_CP103951.1"/>
</dbReference>
<dbReference type="Proteomes" id="UP000315938">
    <property type="component" value="Unassembled WGS sequence"/>
</dbReference>
<proteinExistence type="predicted"/>
<feature type="transmembrane region" description="Helical" evidence="1">
    <location>
        <begin position="37"/>
        <end position="58"/>
    </location>
</feature>
<sequence>MNPYVTYIVFWSVFVVGFFVSFRILQAIEIEKYFKKYRLFEINAAYLILSLLTSYFLAKMLLDIIELFPRN</sequence>
<evidence type="ECO:0000313" key="2">
    <source>
        <dbReference type="EMBL" id="TRY00339.1"/>
    </source>
</evidence>
<organism evidence="2 3">
    <name type="scientific">Acholeplasma laidlawii</name>
    <dbReference type="NCBI Taxonomy" id="2148"/>
    <lineage>
        <taxon>Bacteria</taxon>
        <taxon>Bacillati</taxon>
        <taxon>Mycoplasmatota</taxon>
        <taxon>Mollicutes</taxon>
        <taxon>Acholeplasmatales</taxon>
        <taxon>Acholeplasmataceae</taxon>
        <taxon>Acholeplasma</taxon>
    </lineage>
</organism>
<keyword evidence="1" id="KW-0812">Transmembrane</keyword>